<dbReference type="EMBL" id="JX684075">
    <property type="protein sequence ID" value="AGF92879.1"/>
    <property type="molecule type" value="Genomic_DNA"/>
</dbReference>
<evidence type="ECO:0000313" key="1">
    <source>
        <dbReference type="EMBL" id="AGF92879.1"/>
    </source>
</evidence>
<gene>
    <name evidence="1" type="ORF">FLSS-3_0010</name>
</gene>
<dbReference type="AlphaFoldDB" id="M1PUT8"/>
<protein>
    <submittedName>
        <fullName evidence="1">Uncharacterized protein</fullName>
    </submittedName>
</protein>
<name>M1PUT8_9ZZZZ</name>
<sequence>MRKTNKTREMIFMINFSEEDYRKLIDTLEVKSQSKEFNATIIKSLKTIKNLVDFRKELDNMRKSYDYFVVNTLENYGVEVSGIYKEFDKAWNEFYEKYKINDIKKGALTGVIAWATGGVGLTGQRVVKVKMFWKDYKNELKKIAREYAERKLNSEE</sequence>
<reference evidence="1" key="1">
    <citation type="journal article" date="2013" name="Syst. Appl. Microbiol.">
        <title>New insights into the archaeal diversity of a hypersaline microbial mat obtained by a metagenomic approach.</title>
        <authorList>
            <person name="Lopez-Lopez A."/>
            <person name="Richter M."/>
            <person name="Pena A."/>
            <person name="Tamames J."/>
            <person name="Rossello-Mora R."/>
        </authorList>
    </citation>
    <scope>NUCLEOTIDE SEQUENCE</scope>
</reference>
<organism evidence="1">
    <name type="scientific">uncultured organism</name>
    <dbReference type="NCBI Taxonomy" id="155900"/>
    <lineage>
        <taxon>unclassified sequences</taxon>
        <taxon>environmental samples</taxon>
    </lineage>
</organism>
<accession>M1PUT8</accession>
<proteinExistence type="predicted"/>